<dbReference type="EMBL" id="BNAU01000005">
    <property type="protein sequence ID" value="GHF08048.1"/>
    <property type="molecule type" value="Genomic_DNA"/>
</dbReference>
<accession>A0ABQ3J8E8</accession>
<name>A0ABQ3J8E8_9PSEU</name>
<comment type="caution">
    <text evidence="1">The sequence shown here is derived from an EMBL/GenBank/DDBJ whole genome shotgun (WGS) entry which is preliminary data.</text>
</comment>
<keyword evidence="2" id="KW-1185">Reference proteome</keyword>
<organism evidence="1 2">
    <name type="scientific">Amycolatopsis deserti</name>
    <dbReference type="NCBI Taxonomy" id="185696"/>
    <lineage>
        <taxon>Bacteria</taxon>
        <taxon>Bacillati</taxon>
        <taxon>Actinomycetota</taxon>
        <taxon>Actinomycetes</taxon>
        <taxon>Pseudonocardiales</taxon>
        <taxon>Pseudonocardiaceae</taxon>
        <taxon>Amycolatopsis</taxon>
    </lineage>
</organism>
<dbReference type="Proteomes" id="UP000605897">
    <property type="component" value="Unassembled WGS sequence"/>
</dbReference>
<reference evidence="2" key="1">
    <citation type="journal article" date="2019" name="Int. J. Syst. Evol. Microbiol.">
        <title>The Global Catalogue of Microorganisms (GCM) 10K type strain sequencing project: providing services to taxonomists for standard genome sequencing and annotation.</title>
        <authorList>
            <consortium name="The Broad Institute Genomics Platform"/>
            <consortium name="The Broad Institute Genome Sequencing Center for Infectious Disease"/>
            <person name="Wu L."/>
            <person name="Ma J."/>
        </authorList>
    </citation>
    <scope>NUCLEOTIDE SEQUENCE [LARGE SCALE GENOMIC DNA]</scope>
    <source>
        <strain evidence="2">CGMCC 4.7677</strain>
    </source>
</reference>
<dbReference type="RefSeq" id="WP_191246801.1">
    <property type="nucleotide sequence ID" value="NZ_BNAU01000005.1"/>
</dbReference>
<evidence type="ECO:0000313" key="1">
    <source>
        <dbReference type="EMBL" id="GHF08048.1"/>
    </source>
</evidence>
<sequence length="125" mass="13679">MIEVAVLLVAVAAAFWFGRRSARPRRGTGPVPAFRLEAQPQQWYRLTNTGPVLATGIRVDFGDRYDRSLTRRLPDTLDLGPGESVTFLMLGTWATPRPAELRVSCAELPKPALVPVPEGAEPLPS</sequence>
<proteinExistence type="predicted"/>
<evidence type="ECO:0000313" key="2">
    <source>
        <dbReference type="Proteomes" id="UP000605897"/>
    </source>
</evidence>
<gene>
    <name evidence="1" type="ORF">GCM10017786_47250</name>
</gene>
<protein>
    <submittedName>
        <fullName evidence="1">Uncharacterized protein</fullName>
    </submittedName>
</protein>